<dbReference type="AlphaFoldDB" id="A0A8K0MW23"/>
<proteinExistence type="predicted"/>
<reference evidence="2" key="2">
    <citation type="submission" date="2019-07" db="EMBL/GenBank/DDBJ databases">
        <authorList>
            <person name="Yang Y."/>
            <person name="Bocs S."/>
            <person name="Baudouin L."/>
        </authorList>
    </citation>
    <scope>NUCLEOTIDE SEQUENCE</scope>
    <source>
        <tissue evidence="2">Spear leaf of Hainan Tall coconut</tissue>
    </source>
</reference>
<name>A0A8K0MW23_COCNU</name>
<reference evidence="2" key="1">
    <citation type="journal article" date="2017" name="Gigascience">
        <title>The genome draft of coconut (Cocos nucifera).</title>
        <authorList>
            <person name="Xiao Y."/>
            <person name="Xu P."/>
            <person name="Fan H."/>
            <person name="Baudouin L."/>
            <person name="Xia W."/>
            <person name="Bocs S."/>
            <person name="Xu J."/>
            <person name="Li Q."/>
            <person name="Guo A."/>
            <person name="Zhou L."/>
            <person name="Li J."/>
            <person name="Wu Y."/>
            <person name="Ma Z."/>
            <person name="Armero A."/>
            <person name="Issali A.E."/>
            <person name="Liu N."/>
            <person name="Peng M."/>
            <person name="Yang Y."/>
        </authorList>
    </citation>
    <scope>NUCLEOTIDE SEQUENCE</scope>
    <source>
        <tissue evidence="2">Spear leaf of Hainan Tall coconut</tissue>
    </source>
</reference>
<evidence type="ECO:0000313" key="3">
    <source>
        <dbReference type="Proteomes" id="UP000797356"/>
    </source>
</evidence>
<feature type="region of interest" description="Disordered" evidence="1">
    <location>
        <begin position="15"/>
        <end position="45"/>
    </location>
</feature>
<organism evidence="2 3">
    <name type="scientific">Cocos nucifera</name>
    <name type="common">Coconut palm</name>
    <dbReference type="NCBI Taxonomy" id="13894"/>
    <lineage>
        <taxon>Eukaryota</taxon>
        <taxon>Viridiplantae</taxon>
        <taxon>Streptophyta</taxon>
        <taxon>Embryophyta</taxon>
        <taxon>Tracheophyta</taxon>
        <taxon>Spermatophyta</taxon>
        <taxon>Magnoliopsida</taxon>
        <taxon>Liliopsida</taxon>
        <taxon>Arecaceae</taxon>
        <taxon>Arecoideae</taxon>
        <taxon>Cocoseae</taxon>
        <taxon>Attaleinae</taxon>
        <taxon>Cocos</taxon>
    </lineage>
</organism>
<evidence type="ECO:0000313" key="2">
    <source>
        <dbReference type="EMBL" id="KAG1330231.1"/>
    </source>
</evidence>
<accession>A0A8K0MW23</accession>
<evidence type="ECO:0000256" key="1">
    <source>
        <dbReference type="SAM" id="MobiDB-lite"/>
    </source>
</evidence>
<dbReference type="EMBL" id="CM017873">
    <property type="protein sequence ID" value="KAG1330231.1"/>
    <property type="molecule type" value="Genomic_DNA"/>
</dbReference>
<dbReference type="OrthoDB" id="686565at2759"/>
<feature type="compositionally biased region" description="Low complexity" evidence="1">
    <location>
        <begin position="19"/>
        <end position="34"/>
    </location>
</feature>
<comment type="caution">
    <text evidence="2">The sequence shown here is derived from an EMBL/GenBank/DDBJ whole genome shotgun (WGS) entry which is preliminary data.</text>
</comment>
<keyword evidence="3" id="KW-1185">Reference proteome</keyword>
<dbReference type="PANTHER" id="PTHR34287:SF2">
    <property type="match status" value="1"/>
</dbReference>
<sequence length="120" mass="13457">MTSPSLRLECTTISSHTFDSPMSSSGSETTSSSPSHEDSPSRTVQLVSRRVSDGILVKFADTSEFDFEYDKSGLWSPPVPRRAFPGSPMCTEDELIAKLRAAFGRRRRRDNSCFRVFWCP</sequence>
<gene>
    <name evidence="2" type="ORF">COCNU_02G001990</name>
</gene>
<dbReference type="PANTHER" id="PTHR34287">
    <property type="entry name" value="OS06G0551500 PROTEIN-RELATED"/>
    <property type="match status" value="1"/>
</dbReference>
<dbReference type="Proteomes" id="UP000797356">
    <property type="component" value="Chromosome 2"/>
</dbReference>
<protein>
    <submittedName>
        <fullName evidence="2">Uncharacterized protein</fullName>
    </submittedName>
</protein>